<evidence type="ECO:0000256" key="1">
    <source>
        <dbReference type="SAM" id="MobiDB-lite"/>
    </source>
</evidence>
<dbReference type="Proteomes" id="UP000078428">
    <property type="component" value="Unassembled WGS sequence"/>
</dbReference>
<feature type="region of interest" description="Disordered" evidence="1">
    <location>
        <begin position="84"/>
        <end position="109"/>
    </location>
</feature>
<name>A0A178MIV6_9PROT</name>
<sequence>MFIGSASEHGQQVYAPLSGKAEAASVPAHASSDAVVSPEAALFISPAVNFDYKAGIAVFVIRDGETGEVKAQYPSQKVVEEYIRHGAASQDAPAPDTASATSAQDGAPAVDPAVAVAPVPVAPAPIAAPPAPVASRADQVA</sequence>
<accession>A0A178MIV6</accession>
<dbReference type="EMBL" id="LWQT01000077">
    <property type="protein sequence ID" value="OAN47995.1"/>
    <property type="molecule type" value="Genomic_DNA"/>
</dbReference>
<reference evidence="2 3" key="1">
    <citation type="submission" date="2016-04" db="EMBL/GenBank/DDBJ databases">
        <title>Draft genome sequence of freshwater magnetotactic bacteria Magnetospirillum marisnigri SP-1 and Magnetospirillum moscoviense BB-1.</title>
        <authorList>
            <person name="Koziaeva V."/>
            <person name="Dziuba M.V."/>
            <person name="Ivanov T.M."/>
            <person name="Kuznetsov B."/>
            <person name="Grouzdev D.S."/>
        </authorList>
    </citation>
    <scope>NUCLEOTIDE SEQUENCE [LARGE SCALE GENOMIC DNA]</scope>
    <source>
        <strain evidence="2 3">SP-1</strain>
    </source>
</reference>
<organism evidence="2 3">
    <name type="scientific">Paramagnetospirillum marisnigri</name>
    <dbReference type="NCBI Taxonomy" id="1285242"/>
    <lineage>
        <taxon>Bacteria</taxon>
        <taxon>Pseudomonadati</taxon>
        <taxon>Pseudomonadota</taxon>
        <taxon>Alphaproteobacteria</taxon>
        <taxon>Rhodospirillales</taxon>
        <taxon>Magnetospirillaceae</taxon>
        <taxon>Paramagnetospirillum</taxon>
    </lineage>
</organism>
<dbReference type="AlphaFoldDB" id="A0A178MIV6"/>
<feature type="compositionally biased region" description="Low complexity" evidence="1">
    <location>
        <begin position="87"/>
        <end position="109"/>
    </location>
</feature>
<proteinExistence type="predicted"/>
<evidence type="ECO:0000313" key="3">
    <source>
        <dbReference type="Proteomes" id="UP000078428"/>
    </source>
</evidence>
<gene>
    <name evidence="2" type="ORF">A6A04_04350</name>
</gene>
<protein>
    <submittedName>
        <fullName evidence="2">Uncharacterized protein</fullName>
    </submittedName>
</protein>
<keyword evidence="3" id="KW-1185">Reference proteome</keyword>
<comment type="caution">
    <text evidence="2">The sequence shown here is derived from an EMBL/GenBank/DDBJ whole genome shotgun (WGS) entry which is preliminary data.</text>
</comment>
<evidence type="ECO:0000313" key="2">
    <source>
        <dbReference type="EMBL" id="OAN47995.1"/>
    </source>
</evidence>